<dbReference type="GO" id="GO:0015074">
    <property type="term" value="P:DNA integration"/>
    <property type="evidence" value="ECO:0007669"/>
    <property type="project" value="InterPro"/>
</dbReference>
<dbReference type="PANTHER" id="PTHR48475:SF1">
    <property type="entry name" value="RNASE H TYPE-1 DOMAIN-CONTAINING PROTEIN"/>
    <property type="match status" value="1"/>
</dbReference>
<dbReference type="Gene3D" id="3.30.420.10">
    <property type="entry name" value="Ribonuclease H-like superfamily/Ribonuclease H"/>
    <property type="match status" value="2"/>
</dbReference>
<dbReference type="PROSITE" id="PS50879">
    <property type="entry name" value="RNASE_H_1"/>
    <property type="match status" value="1"/>
</dbReference>
<dbReference type="GO" id="GO:0003676">
    <property type="term" value="F:nucleic acid binding"/>
    <property type="evidence" value="ECO:0007669"/>
    <property type="project" value="InterPro"/>
</dbReference>
<dbReference type="InterPro" id="IPR002156">
    <property type="entry name" value="RNaseH_domain"/>
</dbReference>
<dbReference type="InterPro" id="IPR036397">
    <property type="entry name" value="RNaseH_sf"/>
</dbReference>
<protein>
    <submittedName>
        <fullName evidence="4">Uncharacterized protein</fullName>
    </submittedName>
</protein>
<feature type="domain" description="RNase H type-1" evidence="2">
    <location>
        <begin position="646"/>
        <end position="779"/>
    </location>
</feature>
<proteinExistence type="predicted"/>
<feature type="compositionally biased region" description="Basic and acidic residues" evidence="1">
    <location>
        <begin position="249"/>
        <end position="260"/>
    </location>
</feature>
<evidence type="ECO:0000313" key="4">
    <source>
        <dbReference type="EMBL" id="SPD23393.1"/>
    </source>
</evidence>
<evidence type="ECO:0000259" key="2">
    <source>
        <dbReference type="PROSITE" id="PS50879"/>
    </source>
</evidence>
<feature type="region of interest" description="Disordered" evidence="1">
    <location>
        <begin position="397"/>
        <end position="428"/>
    </location>
</feature>
<name>A0A2N9IH64_FAGSY</name>
<dbReference type="GO" id="GO:0004523">
    <property type="term" value="F:RNA-DNA hybrid ribonuclease activity"/>
    <property type="evidence" value="ECO:0007669"/>
    <property type="project" value="InterPro"/>
</dbReference>
<evidence type="ECO:0000256" key="1">
    <source>
        <dbReference type="SAM" id="MobiDB-lite"/>
    </source>
</evidence>
<gene>
    <name evidence="4" type="ORF">FSB_LOCUS51275</name>
</gene>
<dbReference type="SUPFAM" id="SSF53098">
    <property type="entry name" value="Ribonuclease H-like"/>
    <property type="match status" value="2"/>
</dbReference>
<feature type="compositionally biased region" description="Polar residues" evidence="1">
    <location>
        <begin position="402"/>
        <end position="411"/>
    </location>
</feature>
<dbReference type="PANTHER" id="PTHR48475">
    <property type="entry name" value="RIBONUCLEASE H"/>
    <property type="match status" value="1"/>
</dbReference>
<feature type="region of interest" description="Disordered" evidence="1">
    <location>
        <begin position="147"/>
        <end position="182"/>
    </location>
</feature>
<feature type="compositionally biased region" description="Basic and acidic residues" evidence="1">
    <location>
        <begin position="147"/>
        <end position="177"/>
    </location>
</feature>
<dbReference type="Gene3D" id="1.10.340.70">
    <property type="match status" value="1"/>
</dbReference>
<dbReference type="AlphaFoldDB" id="A0A2N9IH64"/>
<accession>A0A2N9IH64</accession>
<dbReference type="Pfam" id="PF13456">
    <property type="entry name" value="RVT_3"/>
    <property type="match status" value="1"/>
</dbReference>
<feature type="compositionally biased region" description="Basic and acidic residues" evidence="1">
    <location>
        <begin position="267"/>
        <end position="295"/>
    </location>
</feature>
<dbReference type="InterPro" id="IPR041588">
    <property type="entry name" value="Integrase_H2C2"/>
</dbReference>
<dbReference type="PROSITE" id="PS50994">
    <property type="entry name" value="INTEGRASE"/>
    <property type="match status" value="1"/>
</dbReference>
<feature type="region of interest" description="Disordered" evidence="1">
    <location>
        <begin position="564"/>
        <end position="592"/>
    </location>
</feature>
<dbReference type="Pfam" id="PF00665">
    <property type="entry name" value="rve"/>
    <property type="match status" value="1"/>
</dbReference>
<sequence length="1147" mass="128636">MPQESMAIDADPFPFVDVNTTSVDLSSLMPHRNLYVKNDKAKVNSLQAFGSQERQLVRAMSSLKIERLATKRQSSSAKVSGRSLSIQDKNVHTDKGKNVACLTEQPIISYKKMLRKEPQKINSESDEDNTICERCSHILAKCFSRTKKEDDYKPPEVEEEPKSVPKSIENSRSESRMMRTQRRRWIRQQAALHQEYGQGDHHSSRSTTDSDSMEVITGAEALKYLREPYAGKEGIAGATTKNIATPVRDGTRHKVQDTKIESCPNKDSTKTQDNRKRLEKNSEKVEFETKSEEAKASPVPVGLKRGQVETQVENVQDSPSENAEDVNGIEDAEGIEDINDIENMEDIEDMKDIENMEDVGDIEDMEDIENVGDIDTFENFEGIDDIEVEEIDDMGEMEGSETLESTKSGIQTGEPEMESEEPKNGKTLSCDAITLPREFMATTWVQREEDARGVVPILLAEEEECRDIDVSVSGFAGGATKTKGVIPIEVKVGSKVATVALFVVNTDSAYNALLGRDWIHSNWVVPSSLHQVLVFWKDDNISRTKQEIGGTSIANQGRISIISTSSKENGSRHHPKNKGGDRKTGSSRLHQTSQPILSGRMCKWSLALVEFHLLYVPQKAVKGQAQADFLANHPCEDVPHEAQFVALVSWKFYFDGSRAEQGAGVGIVLESPQGVKTQLAFRVENVCSNNQVEYETLVLGLEILLQMGIKNVTIFGDSQLVINQVKGQYKCGSVLLAPYLVSVQQLLQEFQECTLHHIPREENYEANRMAQAALGYRPIEDKKVKIEAIKARTLPSIFTKQLGTEIFTLEVGKEDWRSPIISYLRSPSGCTNNALKLKARRYVLIEEDECLFKYGVDGILLKCISTEEAIQVMAEVHKGICGAHQSGIKMKWLIHRYGYYWPKILKDCIEYAHGCEACQKHGPLPRLPAAELSSIIKPWPFRGCVKDLIGKVRPTSNKKNCFVIVATDYFTKWVEAKAYKDVIEYDVIKFIKETIVHRFGLPQSITVDNGMTFNGSRVLAFAQEYGIKILNSTPYYVQANGQAESTNKIIKANLRKVVNNNPSNWDELLSEVLWAYRTSKKLSINTTPFSLVYSHDVVLPVEVIVQSLRAARQNQLSHTDYEDAMMAEMDDLDEAQVAALNSIILHK</sequence>
<organism evidence="4">
    <name type="scientific">Fagus sylvatica</name>
    <name type="common">Beechnut</name>
    <dbReference type="NCBI Taxonomy" id="28930"/>
    <lineage>
        <taxon>Eukaryota</taxon>
        <taxon>Viridiplantae</taxon>
        <taxon>Streptophyta</taxon>
        <taxon>Embryophyta</taxon>
        <taxon>Tracheophyta</taxon>
        <taxon>Spermatophyta</taxon>
        <taxon>Magnoliopsida</taxon>
        <taxon>eudicotyledons</taxon>
        <taxon>Gunneridae</taxon>
        <taxon>Pentapetalae</taxon>
        <taxon>rosids</taxon>
        <taxon>fabids</taxon>
        <taxon>Fagales</taxon>
        <taxon>Fagaceae</taxon>
        <taxon>Fagus</taxon>
    </lineage>
</organism>
<feature type="region of interest" description="Disordered" evidence="1">
    <location>
        <begin position="241"/>
        <end position="305"/>
    </location>
</feature>
<dbReference type="InterPro" id="IPR001584">
    <property type="entry name" value="Integrase_cat-core"/>
</dbReference>
<feature type="domain" description="Integrase catalytic" evidence="3">
    <location>
        <begin position="936"/>
        <end position="1096"/>
    </location>
</feature>
<dbReference type="CDD" id="cd09279">
    <property type="entry name" value="RNase_HI_like"/>
    <property type="match status" value="1"/>
</dbReference>
<dbReference type="EMBL" id="OIVN01005635">
    <property type="protein sequence ID" value="SPD23393.1"/>
    <property type="molecule type" value="Genomic_DNA"/>
</dbReference>
<dbReference type="InterPro" id="IPR012337">
    <property type="entry name" value="RNaseH-like_sf"/>
</dbReference>
<dbReference type="Pfam" id="PF17921">
    <property type="entry name" value="Integrase_H2C2"/>
    <property type="match status" value="1"/>
</dbReference>
<reference evidence="4" key="1">
    <citation type="submission" date="2018-02" db="EMBL/GenBank/DDBJ databases">
        <authorList>
            <person name="Cohen D.B."/>
            <person name="Kent A.D."/>
        </authorList>
    </citation>
    <scope>NUCLEOTIDE SEQUENCE</scope>
</reference>
<evidence type="ECO:0000259" key="3">
    <source>
        <dbReference type="PROSITE" id="PS50994"/>
    </source>
</evidence>